<evidence type="ECO:0000313" key="2">
    <source>
        <dbReference type="EMBL" id="MEO3715467.1"/>
    </source>
</evidence>
<reference evidence="2 3" key="1">
    <citation type="submission" date="2024-05" db="EMBL/GenBank/DDBJ databases">
        <title>Roseateles sp. 2.12 16S ribosomal RNA gene Genome sequencing and assembly.</title>
        <authorList>
            <person name="Woo H."/>
        </authorList>
    </citation>
    <scope>NUCLEOTIDE SEQUENCE [LARGE SCALE GENOMIC DNA]</scope>
    <source>
        <strain evidence="2 3">2.12</strain>
    </source>
</reference>
<evidence type="ECO:0000313" key="3">
    <source>
        <dbReference type="Proteomes" id="UP001462640"/>
    </source>
</evidence>
<comment type="caution">
    <text evidence="2">The sequence shown here is derived from an EMBL/GenBank/DDBJ whole genome shotgun (WGS) entry which is preliminary data.</text>
</comment>
<feature type="transmembrane region" description="Helical" evidence="1">
    <location>
        <begin position="126"/>
        <end position="143"/>
    </location>
</feature>
<keyword evidence="1" id="KW-0472">Membrane</keyword>
<keyword evidence="3" id="KW-1185">Reference proteome</keyword>
<evidence type="ECO:0000256" key="1">
    <source>
        <dbReference type="SAM" id="Phobius"/>
    </source>
</evidence>
<dbReference type="Proteomes" id="UP001462640">
    <property type="component" value="Unassembled WGS sequence"/>
</dbReference>
<accession>A0ABV0GKK2</accession>
<organism evidence="2 3">
    <name type="scientific">Roseateles flavus</name>
    <dbReference type="NCBI Taxonomy" id="3149041"/>
    <lineage>
        <taxon>Bacteria</taxon>
        <taxon>Pseudomonadati</taxon>
        <taxon>Pseudomonadota</taxon>
        <taxon>Betaproteobacteria</taxon>
        <taxon>Burkholderiales</taxon>
        <taxon>Sphaerotilaceae</taxon>
        <taxon>Roseateles</taxon>
    </lineage>
</organism>
<dbReference type="EMBL" id="JBDPZC010000014">
    <property type="protein sequence ID" value="MEO3715467.1"/>
    <property type="molecule type" value="Genomic_DNA"/>
</dbReference>
<proteinExistence type="predicted"/>
<protein>
    <submittedName>
        <fullName evidence="2">Uncharacterized protein</fullName>
    </submittedName>
</protein>
<dbReference type="RefSeq" id="WP_347612937.1">
    <property type="nucleotide sequence ID" value="NZ_JBDPZC010000014.1"/>
</dbReference>
<keyword evidence="1" id="KW-0812">Transmembrane</keyword>
<sequence length="144" mass="16218">MSFHVYIAHAGFKDSPVDREQWLAAARGRPELVALGKPEAACFALASDSAQRLSLDPHGLVHTQNPSRELVVVMFELAEVLGAGVYSEKLKRYSSPQDWEARTRSHRAQHQRHRAQLQRVRRRTQLLWAAMALGVVVVCWLLPG</sequence>
<name>A0ABV0GKK2_9BURK</name>
<keyword evidence="1" id="KW-1133">Transmembrane helix</keyword>
<gene>
    <name evidence="2" type="ORF">ABDJ40_22065</name>
</gene>